<dbReference type="SUPFAM" id="SSF55347">
    <property type="entry name" value="Glyceraldehyde-3-phosphate dehydrogenase-like, C-terminal domain"/>
    <property type="match status" value="1"/>
</dbReference>
<evidence type="ECO:0000256" key="1">
    <source>
        <dbReference type="ARBA" id="ARBA00004937"/>
    </source>
</evidence>
<keyword evidence="3 7" id="KW-0313">Glucose metabolism</keyword>
<dbReference type="PANTHER" id="PTHR23429:SF0">
    <property type="entry name" value="GLUCOSE-6-PHOSPHATE 1-DEHYDROGENASE"/>
    <property type="match status" value="1"/>
</dbReference>
<dbReference type="GO" id="GO:0004345">
    <property type="term" value="F:glucose-6-phosphate dehydrogenase activity"/>
    <property type="evidence" value="ECO:0007669"/>
    <property type="project" value="UniProtKB-UniRule"/>
</dbReference>
<feature type="binding site" evidence="7">
    <location>
        <position position="341"/>
    </location>
    <ligand>
        <name>substrate</name>
    </ligand>
</feature>
<dbReference type="Pfam" id="PF02781">
    <property type="entry name" value="G6PD_C"/>
    <property type="match status" value="1"/>
</dbReference>
<comment type="similarity">
    <text evidence="2 7">Belongs to the glucose-6-phosphate dehydrogenase family.</text>
</comment>
<dbReference type="GO" id="GO:0006006">
    <property type="term" value="P:glucose metabolic process"/>
    <property type="evidence" value="ECO:0007669"/>
    <property type="project" value="UniProtKB-KW"/>
</dbReference>
<keyword evidence="11" id="KW-1185">Reference proteome</keyword>
<dbReference type="Pfam" id="PF00479">
    <property type="entry name" value="G6PD_N"/>
    <property type="match status" value="1"/>
</dbReference>
<evidence type="ECO:0000256" key="3">
    <source>
        <dbReference type="ARBA" id="ARBA00022526"/>
    </source>
</evidence>
<dbReference type="EMBL" id="CP036287">
    <property type="protein sequence ID" value="QDU65356.1"/>
    <property type="molecule type" value="Genomic_DNA"/>
</dbReference>
<dbReference type="InterPro" id="IPR019796">
    <property type="entry name" value="G6P_DH_AS"/>
</dbReference>
<dbReference type="InterPro" id="IPR036291">
    <property type="entry name" value="NAD(P)-bd_dom_sf"/>
</dbReference>
<comment type="pathway">
    <text evidence="1 7">Carbohydrate degradation; pentose phosphate pathway; D-ribulose 5-phosphate from D-glucose 6-phosphate (oxidative stage): step 1/3.</text>
</comment>
<dbReference type="InterPro" id="IPR022674">
    <property type="entry name" value="G6P_DH_NAD-bd"/>
</dbReference>
<dbReference type="AlphaFoldDB" id="A0A518BEG2"/>
<evidence type="ECO:0000256" key="6">
    <source>
        <dbReference type="ARBA" id="ARBA00023277"/>
    </source>
</evidence>
<feature type="binding site" evidence="7">
    <location>
        <position position="178"/>
    </location>
    <ligand>
        <name>substrate</name>
    </ligand>
</feature>
<dbReference type="NCBIfam" id="NF009492">
    <property type="entry name" value="PRK12853.1-3"/>
    <property type="match status" value="1"/>
</dbReference>
<feature type="binding site" evidence="7">
    <location>
        <position position="182"/>
    </location>
    <ligand>
        <name>substrate</name>
    </ligand>
</feature>
<dbReference type="KEGG" id="pbap:Pla133_04210"/>
<evidence type="ECO:0000313" key="11">
    <source>
        <dbReference type="Proteomes" id="UP000316921"/>
    </source>
</evidence>
<dbReference type="Gene3D" id="3.40.50.720">
    <property type="entry name" value="NAD(P)-binding Rossmann-like Domain"/>
    <property type="match status" value="1"/>
</dbReference>
<evidence type="ECO:0000256" key="7">
    <source>
        <dbReference type="HAMAP-Rule" id="MF_00966"/>
    </source>
</evidence>
<dbReference type="PROSITE" id="PS00069">
    <property type="entry name" value="G6P_DEHYDROGENASE"/>
    <property type="match status" value="1"/>
</dbReference>
<dbReference type="InterPro" id="IPR001282">
    <property type="entry name" value="G6P_DH"/>
</dbReference>
<dbReference type="GO" id="GO:0009051">
    <property type="term" value="P:pentose-phosphate shunt, oxidative branch"/>
    <property type="evidence" value="ECO:0007669"/>
    <property type="project" value="TreeGrafter"/>
</dbReference>
<evidence type="ECO:0000313" key="10">
    <source>
        <dbReference type="EMBL" id="QDU65356.1"/>
    </source>
</evidence>
<dbReference type="RefSeq" id="WP_145061879.1">
    <property type="nucleotide sequence ID" value="NZ_CP036287.1"/>
</dbReference>
<dbReference type="Gene3D" id="3.30.360.10">
    <property type="entry name" value="Dihydrodipicolinate Reductase, domain 2"/>
    <property type="match status" value="1"/>
</dbReference>
<evidence type="ECO:0000259" key="8">
    <source>
        <dbReference type="Pfam" id="PF00479"/>
    </source>
</evidence>
<sequence>MTNPHQIVILGASGDLTARKLMPALTSLSSQGKPKQGFSVLGVSRRQKTDEAFRAEVREALPERLRTAFDELAPRVGYHSADLTREDDLAGLRARVDALPGGAEAGRLVYLALKPELFGPTIEALCRGGLIERHSSAHEAWRRVVVEKPFGHDLASAQQLNAELHQHLGEEQLYRIDHYLGKETVQNLLGFRFHNAIFEPLWNRHHVELVQITVAEDLGVGGGRAAYYDTSGAVRDMLQNHMLQILALVAMEPPASLAPDLIRNEKVAVLRALQSIDPQFVNRDSVRGRYAAGYVDTVRVDGYLEEEGVAADSKTETYVAVRAGINNWRWSGVPFLLRHGKRLPKKSTEVRVQFRNPPIQLFNRPADMTELEFRRQLSDGSLCQVRPNVLTLSIQPREAISLSFGVKRPGNAMVMTPAELDFDYQEHFGDDSPDAYERLLLEALKGDATLFLRSDEIEASWAWADGLLGAWAEGDVPVHDYPVGSWGPSSADELFYGCEGGWSRG</sequence>
<dbReference type="SUPFAM" id="SSF51735">
    <property type="entry name" value="NAD(P)-binding Rossmann-fold domains"/>
    <property type="match status" value="1"/>
</dbReference>
<comment type="function">
    <text evidence="7">Catalyzes the oxidation of glucose 6-phosphate to 6-phosphogluconolactone.</text>
</comment>
<dbReference type="EC" id="1.1.1.49" evidence="7"/>
<feature type="binding site" evidence="7">
    <location>
        <begin position="82"/>
        <end position="83"/>
    </location>
    <ligand>
        <name>NADP(+)</name>
        <dbReference type="ChEBI" id="CHEBI:58349"/>
    </ligand>
</feature>
<evidence type="ECO:0000256" key="2">
    <source>
        <dbReference type="ARBA" id="ARBA00009975"/>
    </source>
</evidence>
<keyword evidence="4 7" id="KW-0521">NADP</keyword>
<proteinExistence type="inferred from homology"/>
<comment type="caution">
    <text evidence="7">Lacks conserved residue(s) required for the propagation of feature annotation.</text>
</comment>
<dbReference type="Proteomes" id="UP000316921">
    <property type="component" value="Chromosome"/>
</dbReference>
<dbReference type="PIRSF" id="PIRSF000110">
    <property type="entry name" value="G6PD"/>
    <property type="match status" value="1"/>
</dbReference>
<evidence type="ECO:0000259" key="9">
    <source>
        <dbReference type="Pfam" id="PF02781"/>
    </source>
</evidence>
<evidence type="ECO:0000256" key="4">
    <source>
        <dbReference type="ARBA" id="ARBA00022857"/>
    </source>
</evidence>
<keyword evidence="5 7" id="KW-0560">Oxidoreductase</keyword>
<feature type="binding site" evidence="7">
    <location>
        <position position="148"/>
    </location>
    <ligand>
        <name>NADP(+)</name>
        <dbReference type="ChEBI" id="CHEBI:58349"/>
    </ligand>
</feature>
<keyword evidence="6 7" id="KW-0119">Carbohydrate metabolism</keyword>
<feature type="domain" description="Glucose-6-phosphate dehydrogenase C-terminal" evidence="9">
    <location>
        <begin position="191"/>
        <end position="497"/>
    </location>
</feature>
<dbReference type="UniPathway" id="UPA00115">
    <property type="reaction ID" value="UER00408"/>
</dbReference>
<dbReference type="PRINTS" id="PR00079">
    <property type="entry name" value="G6PDHDRGNASE"/>
</dbReference>
<name>A0A518BEG2_9BACT</name>
<gene>
    <name evidence="7 10" type="primary">zwf</name>
    <name evidence="10" type="ORF">Pla133_04210</name>
</gene>
<accession>A0A518BEG2</accession>
<dbReference type="HAMAP" id="MF_00966">
    <property type="entry name" value="G6PD"/>
    <property type="match status" value="1"/>
</dbReference>
<organism evidence="10 11">
    <name type="scientific">Engelhardtia mirabilis</name>
    <dbReference type="NCBI Taxonomy" id="2528011"/>
    <lineage>
        <taxon>Bacteria</taxon>
        <taxon>Pseudomonadati</taxon>
        <taxon>Planctomycetota</taxon>
        <taxon>Planctomycetia</taxon>
        <taxon>Planctomycetia incertae sedis</taxon>
        <taxon>Engelhardtia</taxon>
    </lineage>
</organism>
<reference evidence="10 11" key="1">
    <citation type="submission" date="2019-02" db="EMBL/GenBank/DDBJ databases">
        <title>Deep-cultivation of Planctomycetes and their phenomic and genomic characterization uncovers novel biology.</title>
        <authorList>
            <person name="Wiegand S."/>
            <person name="Jogler M."/>
            <person name="Boedeker C."/>
            <person name="Pinto D."/>
            <person name="Vollmers J."/>
            <person name="Rivas-Marin E."/>
            <person name="Kohn T."/>
            <person name="Peeters S.H."/>
            <person name="Heuer A."/>
            <person name="Rast P."/>
            <person name="Oberbeckmann S."/>
            <person name="Bunk B."/>
            <person name="Jeske O."/>
            <person name="Meyerdierks A."/>
            <person name="Storesund J.E."/>
            <person name="Kallscheuer N."/>
            <person name="Luecker S."/>
            <person name="Lage O.M."/>
            <person name="Pohl T."/>
            <person name="Merkel B.J."/>
            <person name="Hornburger P."/>
            <person name="Mueller R.-W."/>
            <person name="Bruemmer F."/>
            <person name="Labrenz M."/>
            <person name="Spormann A.M."/>
            <person name="Op den Camp H."/>
            <person name="Overmann J."/>
            <person name="Amann R."/>
            <person name="Jetten M.S.M."/>
            <person name="Mascher T."/>
            <person name="Medema M.H."/>
            <person name="Devos D.P."/>
            <person name="Kaster A.-K."/>
            <person name="Ovreas L."/>
            <person name="Rohde M."/>
            <person name="Galperin M.Y."/>
            <person name="Jogler C."/>
        </authorList>
    </citation>
    <scope>NUCLEOTIDE SEQUENCE [LARGE SCALE GENOMIC DNA]</scope>
    <source>
        <strain evidence="10 11">Pla133</strain>
    </source>
</reference>
<dbReference type="NCBIfam" id="TIGR00871">
    <property type="entry name" value="zwf"/>
    <property type="match status" value="1"/>
</dbReference>
<comment type="catalytic activity">
    <reaction evidence="7">
        <text>D-glucose 6-phosphate + NADP(+) = 6-phospho-D-glucono-1,5-lactone + NADPH + H(+)</text>
        <dbReference type="Rhea" id="RHEA:15841"/>
        <dbReference type="ChEBI" id="CHEBI:15378"/>
        <dbReference type="ChEBI" id="CHEBI:57783"/>
        <dbReference type="ChEBI" id="CHEBI:57955"/>
        <dbReference type="ChEBI" id="CHEBI:58349"/>
        <dbReference type="ChEBI" id="CHEBI:61548"/>
        <dbReference type="EC" id="1.1.1.49"/>
    </reaction>
</comment>
<feature type="binding site" evidence="7">
    <location>
        <position position="216"/>
    </location>
    <ligand>
        <name>substrate</name>
    </ligand>
</feature>
<dbReference type="GO" id="GO:0005829">
    <property type="term" value="C:cytosol"/>
    <property type="evidence" value="ECO:0007669"/>
    <property type="project" value="TreeGrafter"/>
</dbReference>
<evidence type="ECO:0000256" key="5">
    <source>
        <dbReference type="ARBA" id="ARBA00023002"/>
    </source>
</evidence>
<dbReference type="InterPro" id="IPR022675">
    <property type="entry name" value="G6P_DH_C"/>
</dbReference>
<feature type="binding site" evidence="7">
    <location>
        <position position="346"/>
    </location>
    <ligand>
        <name>substrate</name>
    </ligand>
</feature>
<feature type="binding site" evidence="7">
    <location>
        <position position="236"/>
    </location>
    <ligand>
        <name>substrate</name>
    </ligand>
</feature>
<protein>
    <recommendedName>
        <fullName evidence="7">Glucose-6-phosphate 1-dehydrogenase</fullName>
        <shortName evidence="7">G6PD</shortName>
        <ecNumber evidence="7">1.1.1.49</ecNumber>
    </recommendedName>
</protein>
<dbReference type="PANTHER" id="PTHR23429">
    <property type="entry name" value="GLUCOSE-6-PHOSPHATE 1-DEHYDROGENASE G6PD"/>
    <property type="match status" value="1"/>
</dbReference>
<dbReference type="GO" id="GO:0050661">
    <property type="term" value="F:NADP binding"/>
    <property type="evidence" value="ECO:0007669"/>
    <property type="project" value="UniProtKB-UniRule"/>
</dbReference>
<feature type="binding site" evidence="7">
    <location>
        <position position="45"/>
    </location>
    <ligand>
        <name>NADP(+)</name>
        <dbReference type="ChEBI" id="CHEBI:58349"/>
    </ligand>
</feature>
<feature type="domain" description="Glucose-6-phosphate dehydrogenase NAD-binding" evidence="8">
    <location>
        <begin position="8"/>
        <end position="187"/>
    </location>
</feature>
<feature type="active site" description="Proton acceptor" evidence="7">
    <location>
        <position position="241"/>
    </location>
</feature>